<dbReference type="RefSeq" id="WP_350275058.1">
    <property type="nucleotide sequence ID" value="NZ_CP158165.1"/>
</dbReference>
<gene>
    <name evidence="5" type="ORF">ABN611_27055</name>
</gene>
<accession>A0AAU7T5U2</accession>
<keyword evidence="3" id="KW-0238">DNA-binding</keyword>
<protein>
    <recommendedName>
        <fullName evidence="4">DNA mismatch repair proteins mutS family domain-containing protein</fullName>
    </recommendedName>
</protein>
<dbReference type="GO" id="GO:0005524">
    <property type="term" value="F:ATP binding"/>
    <property type="evidence" value="ECO:0007669"/>
    <property type="project" value="UniProtKB-KW"/>
</dbReference>
<dbReference type="InterPro" id="IPR045076">
    <property type="entry name" value="MutS"/>
</dbReference>
<dbReference type="GO" id="GO:0005829">
    <property type="term" value="C:cytosol"/>
    <property type="evidence" value="ECO:0007669"/>
    <property type="project" value="TreeGrafter"/>
</dbReference>
<dbReference type="GO" id="GO:0030983">
    <property type="term" value="F:mismatched DNA binding"/>
    <property type="evidence" value="ECO:0007669"/>
    <property type="project" value="InterPro"/>
</dbReference>
<keyword evidence="2" id="KW-0067">ATP-binding</keyword>
<dbReference type="InterPro" id="IPR000432">
    <property type="entry name" value="DNA_mismatch_repair_MutS_C"/>
</dbReference>
<evidence type="ECO:0000256" key="1">
    <source>
        <dbReference type="ARBA" id="ARBA00022741"/>
    </source>
</evidence>
<sequence length="511" mass="56742">MKPRLLYPDRDLDVDQAPPAAAGDLARDLDLDTVYDAMADSDSGIREIVAQVLVTSLEDPGEIRYRQAILGDCLRAPAVVRGLYEVAVDALEAERGVYRYFRSADGILHSSGQLLEVLMTYLRKLRDVADPAVGGFRSEGFARFLGMIATDLDDEYFRTVDSHLERLRFPDGVVVGAALGIGNRGSGYVLRRPGQARSDRPRWPVRPRQDSYTIQIPEREDSSVQALVRLREQALNLVANAVAQAADHILAFFRLLRSELAFYLGCLNLHDRLTANGQPTCFPEVTAALPFVLTARGLYDAGLSLRLDGQVIGNDLDADATATIVVTGANQGGKSTALRSLGLAQLMLQAGMYVAAESLRSSVCHGVHTHYQRAEDMSMRSGKLDEELDRMSRIVDRLRPAALLLCNESFASTNEREGSELARQILRALRESDVRVVFVTHLTELAGMLYDEHDPSTRFLRAERLPDGRRTFRLVEAAPQSTSYGEDLYQELWSALPPDPRRSRSPRSERR</sequence>
<dbReference type="Gene3D" id="3.40.50.300">
    <property type="entry name" value="P-loop containing nucleotide triphosphate hydrolases"/>
    <property type="match status" value="1"/>
</dbReference>
<dbReference type="EMBL" id="CP158165">
    <property type="protein sequence ID" value="XBV22212.1"/>
    <property type="molecule type" value="Genomic_DNA"/>
</dbReference>
<evidence type="ECO:0000256" key="3">
    <source>
        <dbReference type="ARBA" id="ARBA00023125"/>
    </source>
</evidence>
<dbReference type="SUPFAM" id="SSF52540">
    <property type="entry name" value="P-loop containing nucleoside triphosphate hydrolases"/>
    <property type="match status" value="1"/>
</dbReference>
<evidence type="ECO:0000256" key="2">
    <source>
        <dbReference type="ARBA" id="ARBA00022840"/>
    </source>
</evidence>
<evidence type="ECO:0000313" key="5">
    <source>
        <dbReference type="EMBL" id="XBV22212.1"/>
    </source>
</evidence>
<dbReference type="InterPro" id="IPR027417">
    <property type="entry name" value="P-loop_NTPase"/>
</dbReference>
<organism evidence="5">
    <name type="scientific">Kribbella sp. HUAS MG21</name>
    <dbReference type="NCBI Taxonomy" id="3160966"/>
    <lineage>
        <taxon>Bacteria</taxon>
        <taxon>Bacillati</taxon>
        <taxon>Actinomycetota</taxon>
        <taxon>Actinomycetes</taxon>
        <taxon>Propionibacteriales</taxon>
        <taxon>Kribbellaceae</taxon>
        <taxon>Kribbella</taxon>
    </lineage>
</organism>
<dbReference type="GO" id="GO:0006298">
    <property type="term" value="P:mismatch repair"/>
    <property type="evidence" value="ECO:0007669"/>
    <property type="project" value="InterPro"/>
</dbReference>
<name>A0AAU7T5U2_9ACTN</name>
<dbReference type="GO" id="GO:0140664">
    <property type="term" value="F:ATP-dependent DNA damage sensor activity"/>
    <property type="evidence" value="ECO:0007669"/>
    <property type="project" value="InterPro"/>
</dbReference>
<proteinExistence type="predicted"/>
<dbReference type="PANTHER" id="PTHR11361:SF34">
    <property type="entry name" value="DNA MISMATCH REPAIR PROTEIN MSH1, MITOCHONDRIAL"/>
    <property type="match status" value="1"/>
</dbReference>
<dbReference type="SMART" id="SM00534">
    <property type="entry name" value="MUTSac"/>
    <property type="match status" value="1"/>
</dbReference>
<reference evidence="5" key="1">
    <citation type="submission" date="2024-06" db="EMBL/GenBank/DDBJ databases">
        <title>Kribbella sp. strain HUAS MG21 genome sequences.</title>
        <authorList>
            <person name="Mo P."/>
        </authorList>
    </citation>
    <scope>NUCLEOTIDE SEQUENCE</scope>
    <source>
        <strain evidence="5">HUAS MG21</strain>
    </source>
</reference>
<dbReference type="PANTHER" id="PTHR11361">
    <property type="entry name" value="DNA MISMATCH REPAIR PROTEIN MUTS FAMILY MEMBER"/>
    <property type="match status" value="1"/>
</dbReference>
<dbReference type="Pfam" id="PF00488">
    <property type="entry name" value="MutS_V"/>
    <property type="match status" value="1"/>
</dbReference>
<feature type="domain" description="DNA mismatch repair proteins mutS family" evidence="4">
    <location>
        <begin position="321"/>
        <end position="494"/>
    </location>
</feature>
<keyword evidence="1" id="KW-0547">Nucleotide-binding</keyword>
<evidence type="ECO:0000259" key="4">
    <source>
        <dbReference type="SMART" id="SM00534"/>
    </source>
</evidence>
<dbReference type="AlphaFoldDB" id="A0AAU7T5U2"/>